<dbReference type="EMBL" id="CP039354">
    <property type="protein sequence ID" value="QCE08828.1"/>
    <property type="molecule type" value="Genomic_DNA"/>
</dbReference>
<reference evidence="1 2" key="1">
    <citation type="submission" date="2019-04" db="EMBL/GenBank/DDBJ databases">
        <title>An improved genome assembly and genetic linkage map for asparagus bean, Vigna unguiculata ssp. sesquipedialis.</title>
        <authorList>
            <person name="Xia Q."/>
            <person name="Zhang R."/>
            <person name="Dong Y."/>
        </authorList>
    </citation>
    <scope>NUCLEOTIDE SEQUENCE [LARGE SCALE GENOMIC DNA]</scope>
    <source>
        <tissue evidence="1">Leaf</tissue>
    </source>
</reference>
<accession>A0A4D6N6B1</accession>
<name>A0A4D6N6B1_VIGUN</name>
<dbReference type="Proteomes" id="UP000501690">
    <property type="component" value="Linkage Group LG10"/>
</dbReference>
<keyword evidence="2" id="KW-1185">Reference proteome</keyword>
<proteinExistence type="predicted"/>
<evidence type="ECO:0000313" key="1">
    <source>
        <dbReference type="EMBL" id="QCE08828.1"/>
    </source>
</evidence>
<dbReference type="AlphaFoldDB" id="A0A4D6N6B1"/>
<gene>
    <name evidence="1" type="ORF">DEO72_LG10g46</name>
</gene>
<sequence>MAENSFLLQIFNKFARKIPLVESRSHEARVATSSENYVSLPLLLACRRETASSFLSPSSFISTHTQRQNMGFYLQYTHKRRGGQEDLALAPSPHGSSVVSTRIIRCLDTDHPP</sequence>
<evidence type="ECO:0000313" key="2">
    <source>
        <dbReference type="Proteomes" id="UP000501690"/>
    </source>
</evidence>
<protein>
    <submittedName>
        <fullName evidence="1">Uncharacterized protein</fullName>
    </submittedName>
</protein>
<organism evidence="1 2">
    <name type="scientific">Vigna unguiculata</name>
    <name type="common">Cowpea</name>
    <dbReference type="NCBI Taxonomy" id="3917"/>
    <lineage>
        <taxon>Eukaryota</taxon>
        <taxon>Viridiplantae</taxon>
        <taxon>Streptophyta</taxon>
        <taxon>Embryophyta</taxon>
        <taxon>Tracheophyta</taxon>
        <taxon>Spermatophyta</taxon>
        <taxon>Magnoliopsida</taxon>
        <taxon>eudicotyledons</taxon>
        <taxon>Gunneridae</taxon>
        <taxon>Pentapetalae</taxon>
        <taxon>rosids</taxon>
        <taxon>fabids</taxon>
        <taxon>Fabales</taxon>
        <taxon>Fabaceae</taxon>
        <taxon>Papilionoideae</taxon>
        <taxon>50 kb inversion clade</taxon>
        <taxon>NPAAA clade</taxon>
        <taxon>indigoferoid/millettioid clade</taxon>
        <taxon>Phaseoleae</taxon>
        <taxon>Vigna</taxon>
    </lineage>
</organism>